<feature type="region of interest" description="Disordered" evidence="1">
    <location>
        <begin position="263"/>
        <end position="290"/>
    </location>
</feature>
<dbReference type="GO" id="GO:0070124">
    <property type="term" value="P:mitochondrial translational initiation"/>
    <property type="evidence" value="ECO:0007669"/>
    <property type="project" value="TreeGrafter"/>
</dbReference>
<dbReference type="OrthoDB" id="3913595at2759"/>
<evidence type="ECO:0000313" key="3">
    <source>
        <dbReference type="Proteomes" id="UP000076874"/>
    </source>
</evidence>
<accession>A0A167PTY4</accession>
<dbReference type="AlphaFoldDB" id="A0A167PTY4"/>
<evidence type="ECO:0000256" key="1">
    <source>
        <dbReference type="SAM" id="MobiDB-lite"/>
    </source>
</evidence>
<dbReference type="PANTHER" id="PTHR28058">
    <property type="entry name" value="37S RIBOSOMAL PROTEIN MRP51, MITOCHONDRIAL"/>
    <property type="match status" value="1"/>
</dbReference>
<evidence type="ECO:0008006" key="4">
    <source>
        <dbReference type="Google" id="ProtNLM"/>
    </source>
</evidence>
<dbReference type="PANTHER" id="PTHR28058:SF1">
    <property type="entry name" value="SMALL RIBOSOMAL SUBUNIT PROTEIN BS1M"/>
    <property type="match status" value="1"/>
</dbReference>
<dbReference type="GO" id="GO:0005763">
    <property type="term" value="C:mitochondrial small ribosomal subunit"/>
    <property type="evidence" value="ECO:0007669"/>
    <property type="project" value="TreeGrafter"/>
</dbReference>
<organism evidence="2 3">
    <name type="scientific">Niveomyces insectorum RCEF 264</name>
    <dbReference type="NCBI Taxonomy" id="1081102"/>
    <lineage>
        <taxon>Eukaryota</taxon>
        <taxon>Fungi</taxon>
        <taxon>Dikarya</taxon>
        <taxon>Ascomycota</taxon>
        <taxon>Pezizomycotina</taxon>
        <taxon>Sordariomycetes</taxon>
        <taxon>Hypocreomycetidae</taxon>
        <taxon>Hypocreales</taxon>
        <taxon>Cordycipitaceae</taxon>
        <taxon>Niveomyces</taxon>
    </lineage>
</organism>
<feature type="compositionally biased region" description="Gly residues" evidence="1">
    <location>
        <begin position="440"/>
        <end position="449"/>
    </location>
</feature>
<reference evidence="2 3" key="1">
    <citation type="journal article" date="2016" name="Genome Biol. Evol.">
        <title>Divergent and convergent evolution of fungal pathogenicity.</title>
        <authorList>
            <person name="Shang Y."/>
            <person name="Xiao G."/>
            <person name="Zheng P."/>
            <person name="Cen K."/>
            <person name="Zhan S."/>
            <person name="Wang C."/>
        </authorList>
    </citation>
    <scope>NUCLEOTIDE SEQUENCE [LARGE SCALE GENOMIC DNA]</scope>
    <source>
        <strain evidence="2 3">RCEF 264</strain>
    </source>
</reference>
<dbReference type="EMBL" id="AZHD01000015">
    <property type="protein sequence ID" value="OAA57023.1"/>
    <property type="molecule type" value="Genomic_DNA"/>
</dbReference>
<feature type="region of interest" description="Disordered" evidence="1">
    <location>
        <begin position="424"/>
        <end position="465"/>
    </location>
</feature>
<evidence type="ECO:0000313" key="2">
    <source>
        <dbReference type="EMBL" id="OAA57023.1"/>
    </source>
</evidence>
<dbReference type="GO" id="GO:0003735">
    <property type="term" value="F:structural constituent of ribosome"/>
    <property type="evidence" value="ECO:0007669"/>
    <property type="project" value="TreeGrafter"/>
</dbReference>
<gene>
    <name evidence="2" type="ORF">SPI_07404</name>
</gene>
<feature type="region of interest" description="Disordered" evidence="1">
    <location>
        <begin position="59"/>
        <end position="78"/>
    </location>
</feature>
<comment type="caution">
    <text evidence="2">The sequence shown here is derived from an EMBL/GenBank/DDBJ whole genome shotgun (WGS) entry which is preliminary data.</text>
</comment>
<protein>
    <recommendedName>
        <fullName evidence="4">Mitochondrial ribosomal protein subunit</fullName>
    </recommendedName>
</protein>
<dbReference type="STRING" id="1081102.A0A167PTY4"/>
<keyword evidence="3" id="KW-1185">Reference proteome</keyword>
<dbReference type="Proteomes" id="UP000076874">
    <property type="component" value="Unassembled WGS sequence"/>
</dbReference>
<name>A0A167PTY4_9HYPO</name>
<proteinExistence type="predicted"/>
<dbReference type="InterPro" id="IPR016712">
    <property type="entry name" value="Rbsml_bS1m-like"/>
</dbReference>
<dbReference type="Pfam" id="PF11709">
    <property type="entry name" value="Mit_ribos_Mrp51"/>
    <property type="match status" value="1"/>
</dbReference>
<sequence length="465" mass="49395">MSAATSTAKTVSPGAALLRTSRLFSLPKPLPPAPGDITGASRQQSDTATLPFPIHQTIASPPVSRARGDWGFKRPLPAKTTSRASEPLVRIKHVDAVERVTDFHSATDHTMTLRKWQALHVPLTLQTDAEQRQQLAGKSVFEEQADVVALPADQRHTAADTRWKFKGPWLAGITDGAFQAYLRKQVRPRRSAFRTDANLTAYLRALRHDRPLLYRLVGKFLDLAPVAPSEKIYQNLARSSSSLTGGFLSPLLQYGADSGLLGGGGGGGNTSASGPGNPWAQDGPPSTHPSAGLSYLRTAAYIDNHPLYGPQKAHPPVPARVVAPRNASGSWPAKLGVAGFVADTPVGETAYHTRHTRSLPGLSLIDPTIVGGAKLPVRVAAAKINSQGRVIVAVAEADPEAVLVQRELEGKERLYGQTAQLAATRADSQPLRRTTRFGIGPAGPQGGGSSSNPIISSPRNYGLGQ</sequence>